<dbReference type="Bgee" id="ENSMODG00000043975">
    <property type="expression patterns" value="Expressed in blood and 19 other cell types or tissues"/>
</dbReference>
<keyword evidence="1" id="KW-0812">Transmembrane</keyword>
<evidence type="ECO:0000256" key="1">
    <source>
        <dbReference type="SAM" id="Phobius"/>
    </source>
</evidence>
<keyword evidence="1" id="KW-1133">Transmembrane helix</keyword>
<sequence>MQTSSMQDNDQFPSSSIVNCCTDVVFSIIHEFQQLILVQMFKIWLFLIGYCIFFKPP</sequence>
<organism evidence="2 3">
    <name type="scientific">Monodelphis domestica</name>
    <name type="common">Gray short-tailed opossum</name>
    <dbReference type="NCBI Taxonomy" id="13616"/>
    <lineage>
        <taxon>Eukaryota</taxon>
        <taxon>Metazoa</taxon>
        <taxon>Chordata</taxon>
        <taxon>Craniata</taxon>
        <taxon>Vertebrata</taxon>
        <taxon>Euteleostomi</taxon>
        <taxon>Mammalia</taxon>
        <taxon>Metatheria</taxon>
        <taxon>Didelphimorphia</taxon>
        <taxon>Didelphidae</taxon>
        <taxon>Monodelphis</taxon>
    </lineage>
</organism>
<name>A0A5F8H0V9_MONDO</name>
<reference evidence="2" key="2">
    <citation type="submission" date="2025-08" db="UniProtKB">
        <authorList>
            <consortium name="Ensembl"/>
        </authorList>
    </citation>
    <scope>IDENTIFICATION</scope>
</reference>
<keyword evidence="1" id="KW-0472">Membrane</keyword>
<dbReference type="GeneTree" id="ENSGT00960000189407"/>
<feature type="transmembrane region" description="Helical" evidence="1">
    <location>
        <begin position="35"/>
        <end position="54"/>
    </location>
</feature>
<dbReference type="Proteomes" id="UP000002280">
    <property type="component" value="Chromosome 4"/>
</dbReference>
<evidence type="ECO:0000313" key="3">
    <source>
        <dbReference type="Proteomes" id="UP000002280"/>
    </source>
</evidence>
<dbReference type="AlphaFoldDB" id="A0A5F8H0V9"/>
<accession>A0A5F8H0V9</accession>
<dbReference type="OMA" id="SMQDNDQ"/>
<reference evidence="2 3" key="1">
    <citation type="journal article" date="2007" name="Nature">
        <title>Genome of the marsupial Monodelphis domestica reveals innovation in non-coding sequences.</title>
        <authorList>
            <person name="Mikkelsen T.S."/>
            <person name="Wakefield M.J."/>
            <person name="Aken B."/>
            <person name="Amemiya C.T."/>
            <person name="Chang J.L."/>
            <person name="Duke S."/>
            <person name="Garber M."/>
            <person name="Gentles A.J."/>
            <person name="Goodstadt L."/>
            <person name="Heger A."/>
            <person name="Jurka J."/>
            <person name="Kamal M."/>
            <person name="Mauceli E."/>
            <person name="Searle S.M."/>
            <person name="Sharpe T."/>
            <person name="Baker M.L."/>
            <person name="Batzer M.A."/>
            <person name="Benos P.V."/>
            <person name="Belov K."/>
            <person name="Clamp M."/>
            <person name="Cook A."/>
            <person name="Cuff J."/>
            <person name="Das R."/>
            <person name="Davidow L."/>
            <person name="Deakin J.E."/>
            <person name="Fazzari M.J."/>
            <person name="Glass J.L."/>
            <person name="Grabherr M."/>
            <person name="Greally J.M."/>
            <person name="Gu W."/>
            <person name="Hore T.A."/>
            <person name="Huttley G.A."/>
            <person name="Kleber M."/>
            <person name="Jirtle R.L."/>
            <person name="Koina E."/>
            <person name="Lee J.T."/>
            <person name="Mahony S."/>
            <person name="Marra M.A."/>
            <person name="Miller R.D."/>
            <person name="Nicholls R.D."/>
            <person name="Oda M."/>
            <person name="Papenfuss A.T."/>
            <person name="Parra Z.E."/>
            <person name="Pollock D.D."/>
            <person name="Ray D.A."/>
            <person name="Schein J.E."/>
            <person name="Speed T.P."/>
            <person name="Thompson K."/>
            <person name="VandeBerg J.L."/>
            <person name="Wade C.M."/>
            <person name="Walker J.A."/>
            <person name="Waters P.D."/>
            <person name="Webber C."/>
            <person name="Weidman J.R."/>
            <person name="Xie X."/>
            <person name="Zody M.C."/>
            <person name="Baldwin J."/>
            <person name="Abdouelleil A."/>
            <person name="Abdulkadir J."/>
            <person name="Abebe A."/>
            <person name="Abera B."/>
            <person name="Abreu J."/>
            <person name="Acer S.C."/>
            <person name="Aftuck L."/>
            <person name="Alexander A."/>
            <person name="An P."/>
            <person name="Anderson E."/>
            <person name="Anderson S."/>
            <person name="Arachi H."/>
            <person name="Azer M."/>
            <person name="Bachantsang P."/>
            <person name="Barry A."/>
            <person name="Bayul T."/>
            <person name="Berlin A."/>
            <person name="Bessette D."/>
            <person name="Bloom T."/>
            <person name="Bloom T."/>
            <person name="Boguslavskiy L."/>
            <person name="Bonnet C."/>
            <person name="Boukhgalter B."/>
            <person name="Bourzgui I."/>
            <person name="Brown A."/>
            <person name="Cahill P."/>
            <person name="Channer S."/>
            <person name="Cheshatsang Y."/>
            <person name="Chuda L."/>
            <person name="Citroen M."/>
            <person name="Collymore A."/>
            <person name="Cooke P."/>
            <person name="Costello M."/>
            <person name="D'Aco K."/>
            <person name="Daza R."/>
            <person name="De Haan G."/>
            <person name="DeGray S."/>
            <person name="DeMaso C."/>
            <person name="Dhargay N."/>
            <person name="Dooley K."/>
            <person name="Dooley E."/>
            <person name="Doricent M."/>
            <person name="Dorje P."/>
            <person name="Dorjee K."/>
            <person name="Dupes A."/>
            <person name="Elong R."/>
            <person name="Falk J."/>
            <person name="Farina A."/>
            <person name="Faro S."/>
            <person name="Ferguson D."/>
            <person name="Fisher S."/>
            <person name="Foley C.D."/>
            <person name="Franke A."/>
            <person name="Friedrich D."/>
            <person name="Gadbois L."/>
            <person name="Gearin G."/>
            <person name="Gearin C.R."/>
            <person name="Giannoukos G."/>
            <person name="Goode T."/>
            <person name="Graham J."/>
            <person name="Grandbois E."/>
            <person name="Grewal S."/>
            <person name="Gyaltsen K."/>
            <person name="Hafez N."/>
            <person name="Hagos B."/>
            <person name="Hall J."/>
            <person name="Henson C."/>
            <person name="Hollinger A."/>
            <person name="Honan T."/>
            <person name="Huard M.D."/>
            <person name="Hughes L."/>
            <person name="Hurhula B."/>
            <person name="Husby M.E."/>
            <person name="Kamat A."/>
            <person name="Kanga B."/>
            <person name="Kashin S."/>
            <person name="Khazanovich D."/>
            <person name="Kisner P."/>
            <person name="Lance K."/>
            <person name="Lara M."/>
            <person name="Lee W."/>
            <person name="Lennon N."/>
            <person name="Letendre F."/>
            <person name="LeVine R."/>
            <person name="Lipovsky A."/>
            <person name="Liu X."/>
            <person name="Liu J."/>
            <person name="Liu S."/>
            <person name="Lokyitsang T."/>
            <person name="Lokyitsang Y."/>
            <person name="Lubonja R."/>
            <person name="Lui A."/>
            <person name="MacDonald P."/>
            <person name="Magnisalis V."/>
            <person name="Maru K."/>
            <person name="Matthews C."/>
            <person name="McCusker W."/>
            <person name="McDonough S."/>
            <person name="Mehta T."/>
            <person name="Meldrim J."/>
            <person name="Meneus L."/>
            <person name="Mihai O."/>
            <person name="Mihalev A."/>
            <person name="Mihova T."/>
            <person name="Mittelman R."/>
            <person name="Mlenga V."/>
            <person name="Montmayeur A."/>
            <person name="Mulrain L."/>
            <person name="Navidi A."/>
            <person name="Naylor J."/>
            <person name="Negash T."/>
            <person name="Nguyen T."/>
            <person name="Nguyen N."/>
            <person name="Nicol R."/>
            <person name="Norbu C."/>
            <person name="Norbu N."/>
            <person name="Novod N."/>
            <person name="O'Neill B."/>
            <person name="Osman S."/>
            <person name="Markiewicz E."/>
            <person name="Oyono O.L."/>
            <person name="Patti C."/>
            <person name="Phunkhang P."/>
            <person name="Pierre F."/>
            <person name="Priest M."/>
            <person name="Raghuraman S."/>
            <person name="Rege F."/>
            <person name="Reyes R."/>
            <person name="Rise C."/>
            <person name="Rogov P."/>
            <person name="Ross K."/>
            <person name="Ryan E."/>
            <person name="Settipalli S."/>
            <person name="Shea T."/>
            <person name="Sherpa N."/>
            <person name="Shi L."/>
            <person name="Shih D."/>
            <person name="Sparrow T."/>
            <person name="Spaulding J."/>
            <person name="Stalker J."/>
            <person name="Stange-Thomann N."/>
            <person name="Stavropoulos S."/>
            <person name="Stone C."/>
            <person name="Strader C."/>
            <person name="Tesfaye S."/>
            <person name="Thomson T."/>
            <person name="Thoulutsang Y."/>
            <person name="Thoulutsang D."/>
            <person name="Topham K."/>
            <person name="Topping I."/>
            <person name="Tsamla T."/>
            <person name="Vassiliev H."/>
            <person name="Vo A."/>
            <person name="Wangchuk T."/>
            <person name="Wangdi T."/>
            <person name="Weiand M."/>
            <person name="Wilkinson J."/>
            <person name="Wilson A."/>
            <person name="Yadav S."/>
            <person name="Young G."/>
            <person name="Yu Q."/>
            <person name="Zembek L."/>
            <person name="Zhong D."/>
            <person name="Zimmer A."/>
            <person name="Zwirko Z."/>
            <person name="Jaffe D.B."/>
            <person name="Alvarez P."/>
            <person name="Brockman W."/>
            <person name="Butler J."/>
            <person name="Chin C."/>
            <person name="Gnerre S."/>
            <person name="MacCallum I."/>
            <person name="Graves J.A."/>
            <person name="Ponting C.P."/>
            <person name="Breen M."/>
            <person name="Samollow P.B."/>
            <person name="Lander E.S."/>
            <person name="Lindblad-Toh K."/>
        </authorList>
    </citation>
    <scope>NUCLEOTIDE SEQUENCE [LARGE SCALE GENOMIC DNA]</scope>
</reference>
<reference evidence="2" key="3">
    <citation type="submission" date="2025-09" db="UniProtKB">
        <authorList>
            <consortium name="Ensembl"/>
        </authorList>
    </citation>
    <scope>IDENTIFICATION</scope>
</reference>
<dbReference type="InParanoid" id="A0A5F8H0V9"/>
<protein>
    <submittedName>
        <fullName evidence="2">Uncharacterized protein</fullName>
    </submittedName>
</protein>
<evidence type="ECO:0000313" key="2">
    <source>
        <dbReference type="Ensembl" id="ENSMODP00000053437.1"/>
    </source>
</evidence>
<dbReference type="Ensembl" id="ENSMODT00000057459.1">
    <property type="protein sequence ID" value="ENSMODP00000053437.1"/>
    <property type="gene ID" value="ENSMODG00000043975.1"/>
</dbReference>
<keyword evidence="3" id="KW-1185">Reference proteome</keyword>
<proteinExistence type="predicted"/>